<keyword evidence="5 7" id="KW-0931">ER-Golgi transport</keyword>
<dbReference type="Pfam" id="PF12931">
    <property type="entry name" value="TPR_Sec16"/>
    <property type="match status" value="1"/>
</dbReference>
<feature type="compositionally biased region" description="Basic and acidic residues" evidence="8">
    <location>
        <begin position="526"/>
        <end position="536"/>
    </location>
</feature>
<dbReference type="GeneID" id="92010847"/>
<gene>
    <name evidence="11" type="primary">SEC16</name>
    <name evidence="11" type="ORF">SLS55_006762</name>
</gene>
<evidence type="ECO:0000256" key="6">
    <source>
        <dbReference type="ARBA" id="ARBA00024687"/>
    </source>
</evidence>
<dbReference type="EMBL" id="JAJVCZ030000006">
    <property type="protein sequence ID" value="KAL0259257.1"/>
    <property type="molecule type" value="Genomic_DNA"/>
</dbReference>
<feature type="compositionally biased region" description="Low complexity" evidence="8">
    <location>
        <begin position="218"/>
        <end position="229"/>
    </location>
</feature>
<evidence type="ECO:0000259" key="10">
    <source>
        <dbReference type="Pfam" id="PF12932"/>
    </source>
</evidence>
<feature type="compositionally biased region" description="Low complexity" evidence="8">
    <location>
        <begin position="343"/>
        <end position="353"/>
    </location>
</feature>
<comment type="subcellular location">
    <subcellularLocation>
        <location evidence="1">Endoplasmic reticulum membrane</location>
        <topology evidence="1">Peripheral membrane protein</topology>
        <orientation evidence="1">Cytoplasmic side</orientation>
    </subcellularLocation>
</comment>
<feature type="compositionally biased region" description="Low complexity" evidence="8">
    <location>
        <begin position="426"/>
        <end position="438"/>
    </location>
</feature>
<evidence type="ECO:0000256" key="3">
    <source>
        <dbReference type="ARBA" id="ARBA00022448"/>
    </source>
</evidence>
<feature type="compositionally biased region" description="Basic and acidic residues" evidence="8">
    <location>
        <begin position="1893"/>
        <end position="1902"/>
    </location>
</feature>
<feature type="region of interest" description="Disordered" evidence="8">
    <location>
        <begin position="1665"/>
        <end position="1984"/>
    </location>
</feature>
<feature type="compositionally biased region" description="Pro residues" evidence="8">
    <location>
        <begin position="2056"/>
        <end position="2065"/>
    </location>
</feature>
<dbReference type="InterPro" id="IPR024340">
    <property type="entry name" value="Sec16_CCD"/>
</dbReference>
<feature type="region of interest" description="Disordered" evidence="8">
    <location>
        <begin position="331"/>
        <end position="1119"/>
    </location>
</feature>
<feature type="compositionally biased region" description="Polar residues" evidence="8">
    <location>
        <begin position="1688"/>
        <end position="1698"/>
    </location>
</feature>
<keyword evidence="4 7" id="KW-0256">Endoplasmic reticulum</keyword>
<feature type="domain" description="Sec16 Sec23-binding" evidence="9">
    <location>
        <begin position="1366"/>
        <end position="1665"/>
    </location>
</feature>
<feature type="compositionally biased region" description="Acidic residues" evidence="8">
    <location>
        <begin position="1883"/>
        <end position="1892"/>
    </location>
</feature>
<feature type="compositionally biased region" description="Polar residues" evidence="8">
    <location>
        <begin position="1081"/>
        <end position="1095"/>
    </location>
</feature>
<feature type="compositionally biased region" description="Gly residues" evidence="8">
    <location>
        <begin position="2101"/>
        <end position="2112"/>
    </location>
</feature>
<feature type="compositionally biased region" description="Low complexity" evidence="8">
    <location>
        <begin position="963"/>
        <end position="980"/>
    </location>
</feature>
<keyword evidence="7" id="KW-0472">Membrane</keyword>
<proteinExistence type="inferred from homology"/>
<feature type="compositionally biased region" description="Basic and acidic residues" evidence="8">
    <location>
        <begin position="1051"/>
        <end position="1060"/>
    </location>
</feature>
<feature type="compositionally biased region" description="Low complexity" evidence="8">
    <location>
        <begin position="930"/>
        <end position="956"/>
    </location>
</feature>
<feature type="compositionally biased region" description="Pro residues" evidence="8">
    <location>
        <begin position="724"/>
        <end position="739"/>
    </location>
</feature>
<evidence type="ECO:0000256" key="7">
    <source>
        <dbReference type="RuleBase" id="RU364101"/>
    </source>
</evidence>
<feature type="compositionally biased region" description="Low complexity" evidence="8">
    <location>
        <begin position="874"/>
        <end position="883"/>
    </location>
</feature>
<comment type="function">
    <text evidence="6 7">Involved in the initiation of assembly of the COPII coat required for the formation of transport vesicles from the endoplasmic reticulum (ER) and the selection of cargo molecules. Also involved in autophagy.</text>
</comment>
<feature type="compositionally biased region" description="Low complexity" evidence="8">
    <location>
        <begin position="1707"/>
        <end position="1721"/>
    </location>
</feature>
<keyword evidence="12" id="KW-1185">Reference proteome</keyword>
<name>A0ABR3CF39_9PEZI</name>
<feature type="domain" description="Sec16 central conserved" evidence="10">
    <location>
        <begin position="1195"/>
        <end position="1314"/>
    </location>
</feature>
<keyword evidence="7" id="KW-0653">Protein transport</keyword>
<feature type="compositionally biased region" description="Basic and acidic residues" evidence="8">
    <location>
        <begin position="68"/>
        <end position="85"/>
    </location>
</feature>
<evidence type="ECO:0000256" key="5">
    <source>
        <dbReference type="ARBA" id="ARBA00022892"/>
    </source>
</evidence>
<dbReference type="Pfam" id="PF12932">
    <property type="entry name" value="Sec16"/>
    <property type="match status" value="1"/>
</dbReference>
<feature type="compositionally biased region" description="Pro residues" evidence="8">
    <location>
        <begin position="793"/>
        <end position="805"/>
    </location>
</feature>
<feature type="compositionally biased region" description="Basic and acidic residues" evidence="8">
    <location>
        <begin position="1921"/>
        <end position="1941"/>
    </location>
</feature>
<feature type="compositionally biased region" description="Pro residues" evidence="8">
    <location>
        <begin position="812"/>
        <end position="822"/>
    </location>
</feature>
<keyword evidence="3 7" id="KW-0813">Transport</keyword>
<evidence type="ECO:0000256" key="1">
    <source>
        <dbReference type="ARBA" id="ARBA00004397"/>
    </source>
</evidence>
<reference evidence="11 12" key="1">
    <citation type="submission" date="2024-02" db="EMBL/GenBank/DDBJ databases">
        <title>De novo assembly and annotation of 12 fungi associated with fruit tree decline syndrome in Ontario, Canada.</title>
        <authorList>
            <person name="Sulman M."/>
            <person name="Ellouze W."/>
            <person name="Ilyukhin E."/>
        </authorList>
    </citation>
    <scope>NUCLEOTIDE SEQUENCE [LARGE SCALE GENOMIC DNA]</scope>
    <source>
        <strain evidence="11 12">FDS-637</strain>
    </source>
</reference>
<comment type="caution">
    <text evidence="11">The sequence shown here is derived from an EMBL/GenBank/DDBJ whole genome shotgun (WGS) entry which is preliminary data.</text>
</comment>
<feature type="compositionally biased region" description="Polar residues" evidence="8">
    <location>
        <begin position="180"/>
        <end position="190"/>
    </location>
</feature>
<dbReference type="InterPro" id="IPR024298">
    <property type="entry name" value="Sec16_Sec23-bd"/>
</dbReference>
<dbReference type="Gene3D" id="1.25.40.1030">
    <property type="match status" value="1"/>
</dbReference>
<evidence type="ECO:0000259" key="9">
    <source>
        <dbReference type="Pfam" id="PF12931"/>
    </source>
</evidence>
<feature type="compositionally biased region" description="Low complexity" evidence="8">
    <location>
        <begin position="2077"/>
        <end position="2100"/>
    </location>
</feature>
<feature type="compositionally biased region" description="Low complexity" evidence="8">
    <location>
        <begin position="31"/>
        <end position="45"/>
    </location>
</feature>
<feature type="compositionally biased region" description="Low complexity" evidence="8">
    <location>
        <begin position="2027"/>
        <end position="2055"/>
    </location>
</feature>
<feature type="compositionally biased region" description="Polar residues" evidence="8">
    <location>
        <begin position="161"/>
        <end position="170"/>
    </location>
</feature>
<feature type="compositionally biased region" description="Low complexity" evidence="8">
    <location>
        <begin position="713"/>
        <end position="723"/>
    </location>
</feature>
<keyword evidence="7" id="KW-0072">Autophagy</keyword>
<evidence type="ECO:0000256" key="8">
    <source>
        <dbReference type="SAM" id="MobiDB-lite"/>
    </source>
</evidence>
<comment type="similarity">
    <text evidence="2 7">Belongs to the SEC16 family.</text>
</comment>
<feature type="compositionally biased region" description="Polar residues" evidence="8">
    <location>
        <begin position="1819"/>
        <end position="1831"/>
    </location>
</feature>
<organism evidence="11 12">
    <name type="scientific">Diplodia seriata</name>
    <dbReference type="NCBI Taxonomy" id="420778"/>
    <lineage>
        <taxon>Eukaryota</taxon>
        <taxon>Fungi</taxon>
        <taxon>Dikarya</taxon>
        <taxon>Ascomycota</taxon>
        <taxon>Pezizomycotina</taxon>
        <taxon>Dothideomycetes</taxon>
        <taxon>Dothideomycetes incertae sedis</taxon>
        <taxon>Botryosphaeriales</taxon>
        <taxon>Botryosphaeriaceae</taxon>
        <taxon>Diplodia</taxon>
    </lineage>
</organism>
<feature type="compositionally biased region" description="Polar residues" evidence="8">
    <location>
        <begin position="1019"/>
        <end position="1034"/>
    </location>
</feature>
<feature type="region of interest" description="Disordered" evidence="8">
    <location>
        <begin position="1334"/>
        <end position="1357"/>
    </location>
</feature>
<accession>A0ABR3CF39</accession>
<feature type="compositionally biased region" description="Polar residues" evidence="8">
    <location>
        <begin position="1857"/>
        <end position="1871"/>
    </location>
</feature>
<sequence>MDDSPAASPPAKAPDDDQSASWNPALRPDSAHAPAPTSTTTTHDSPQIDSSAHMADVDPPFDSPPPRTSEDRHPLNDDERPRFVFDEEDDDFDAWQNDDDHVDLGHDDAGSRTPLATERSATPQPPALSASVEAPHDSYEPYDAGSNAAEATSIPPVEQPASASEPTIETLSVEHPASVPDTTTESTPIEQSAPILEAVTEPTPADQAVPEAEPTIDPTAAEQPAAETELSPAPAEEAQLTPTIEHEQPDIETIDTEALHETNPPAETPAEYTQEQNYEHQGETTTLEEAVQESAQVPLANDAASPALEWGASDSTFDLGSQQTAAIAEVHESAPEPVSGQIAQAEPEPEQAANVDWGNVEDDAFDLGGQNSAEPTAAPQIEQDSSLSHPGHVESASTAVDLDWGTAGDDDFSLGAQQTTTHDEPQSSSEPQPAPQTEVASESAHVEQTLPEEPNAAATLDWGDAADDNFDLGTAAPVEEAPTVEVKVEAATPAEEAFGGPDLDWGTTADDDFGFSAVTQTQPTEPKNEETDKNEEADLSAMWAEALADDDLLEDPSATEPSATEPSVDPSAFFLDDDEGFLDDTPLPAQNGTAAAPTSSAPADKYAPAAAQAPPPAAPKNPYAPQGLQTTNVSQPAPAPVQPSPYAMLNQPYQQPQRPTMSSSAQSYADKAKGGYASPFDLPDDIVKQPPRKKIVHASVVPAPGSRAPPPRSSSMYSNASSPSLPPPTSTFPPSPMPVQSPMTPSGGFPGQPASKPPSLSSKPSTGDFFEDLPVVAKPRPAGRYTPQIKGPTPSPPPMAGPPPRQGSQTYAPPPIVPPPVGAQPQRPESQPSQASQAYAPSIVPPPVGAQPQRPGSQPPHSSQAYAPPPPPQRSSSQTYAPPVAAPAPPQRSSSHTYAPPAVAQLQEPQRLNPFPDLPPTSQPAQGLGVSSAPPAAASRYSPAPPTAAAATSRYSPAPPSAPASSRYSPAPAAVAPPASQNRYSAESSGPPKGPTLPFAPRTSSPLAFHSTPDHAIQRPSSSGSRRASLQPSVASGDEPLGSHGRSSLELVREIPENEQKPATPPPPRSVPGSAIASPARRTTSNYTPQYQQIVSPPAQNRAPPPRRAQSQSPGATMKGPLLSMAQIERPASTNGVTPPSATASPYTPFAAGAPTSQPGAVPQQRRSRALSVALDYVKPTDETANDPLERWKGAPIFNWGVGGTILTSFPKDIPRYGTNSAIPMVKWTAGEVKLHKAKEFCPLWEPAAKFPGPLKTKSQKKQALSWLHQTIETMEKDYQSKLFNGELPAETRIHFEEKILLWKVLEVFVDHDGHLEGSDAVNQAVRKILSTGHEDEPQFSSPVDVMGSGSVSTAEPIDPKSVEQLRAHLFKGDREKAVWDAADKRLWGHAMLIASTLNKDIWKQVAQEFVRQEVRKVAGDNQSLAALYEVFAGNWEESIDELVPASARAGFQMVSKTDRSGANTNVFQGLDRWRETLLLIVNNRSDGDPQALLALGKLLAGYGRVEAAHICYLFARSAVMLGGADDLSAHVVLIGADQLNQRSEIGRDIEPILLTEIFEFAVSLSAPTAPPAIPHLQAYKLAHAFALSEYGYKTEAQAYCDAITTAMKSTTRSSPYYNASLVQELDELIKRLSEAPKDSSSWKPTIGKVGSSFLSGFNKFIAGEDDDAESTGPGGADTSPFAKVSGDTPTVSRSPSTVDIYGTYSGGSAPYAPSGSVAGSRYAPASGGYAPRTSGEQPRSRYEPVAQSPYQPQRPSMESGERPDMPMDALFAHQGTPPSSYNPPTTQYAPQPKVQSPYAPSNGSVPAGSPLNPLGSPYTPTTSGFQSLGATVNDGKPANSYEPPTGNFGPPLNSHEPPSTAASSYEPPTNSYEPPSYQPYEPEPEAAEEKEEEKPKKKSFMDDDDDDELERRAAALKAQQKAEADRIADAAFRKAAEADAAKPAGPKKTGSWLGGWFKRGENGGGGMGGGDAQGGGGNKPIRAKLGEENSFYYDPDLKKWVNKKAGPADHSRPAATPPPPKGGPPGSSSLRPSASMANLAGPPQSSASAAAAGLTPPPPGPPGGPIRSTSMPPPMAAAAGAAASAPGSGTATPVRTGSPAVGGPGAGAGTPGGPPSRPPTSMSNASSIDDLLGVPAPRKGPAAKKKGRGAGRYVDVMAK</sequence>
<feature type="compositionally biased region" description="Polar residues" evidence="8">
    <location>
        <begin position="1777"/>
        <end position="1790"/>
    </location>
</feature>
<dbReference type="Proteomes" id="UP001430584">
    <property type="component" value="Unassembled WGS sequence"/>
</dbReference>
<evidence type="ECO:0000256" key="4">
    <source>
        <dbReference type="ARBA" id="ARBA00022824"/>
    </source>
</evidence>
<feature type="compositionally biased region" description="Low complexity" evidence="8">
    <location>
        <begin position="583"/>
        <end position="612"/>
    </location>
</feature>
<feature type="compositionally biased region" description="Polar residues" evidence="8">
    <location>
        <begin position="651"/>
        <end position="667"/>
    </location>
</feature>
<feature type="compositionally biased region" description="Low complexity" evidence="8">
    <location>
        <begin position="753"/>
        <end position="765"/>
    </location>
</feature>
<feature type="compositionally biased region" description="Low complexity" evidence="8">
    <location>
        <begin position="1096"/>
        <end position="1114"/>
    </location>
</feature>
<feature type="compositionally biased region" description="Polar residues" evidence="8">
    <location>
        <begin position="827"/>
        <end position="839"/>
    </location>
</feature>
<dbReference type="PANTHER" id="PTHR13402:SF6">
    <property type="entry name" value="SECRETORY 16, ISOFORM I"/>
    <property type="match status" value="1"/>
</dbReference>
<feature type="compositionally biased region" description="Acidic residues" evidence="8">
    <location>
        <begin position="86"/>
        <end position="97"/>
    </location>
</feature>
<evidence type="ECO:0000313" key="12">
    <source>
        <dbReference type="Proteomes" id="UP001430584"/>
    </source>
</evidence>
<dbReference type="PANTHER" id="PTHR13402">
    <property type="entry name" value="RGPR-RELATED"/>
    <property type="match status" value="1"/>
</dbReference>
<feature type="region of interest" description="Disordered" evidence="8">
    <location>
        <begin position="1"/>
        <end position="286"/>
    </location>
</feature>
<dbReference type="CDD" id="cd09233">
    <property type="entry name" value="ACE1-Sec16-like"/>
    <property type="match status" value="1"/>
</dbReference>
<dbReference type="RefSeq" id="XP_066632286.1">
    <property type="nucleotide sequence ID" value="XM_066778191.1"/>
</dbReference>
<evidence type="ECO:0000313" key="11">
    <source>
        <dbReference type="EMBL" id="KAL0259257.1"/>
    </source>
</evidence>
<protein>
    <recommendedName>
        <fullName evidence="7">Protein transport protein sec16</fullName>
    </recommendedName>
</protein>
<feature type="region of interest" description="Disordered" evidence="8">
    <location>
        <begin position="2003"/>
        <end position="2160"/>
    </location>
</feature>
<feature type="compositionally biased region" description="Low complexity" evidence="8">
    <location>
        <begin position="1872"/>
        <end position="1881"/>
    </location>
</feature>
<feature type="region of interest" description="Disordered" evidence="8">
    <location>
        <begin position="1132"/>
        <end position="1168"/>
    </location>
</feature>
<feature type="compositionally biased region" description="Basic and acidic residues" evidence="8">
    <location>
        <begin position="98"/>
        <end position="110"/>
    </location>
</feature>
<evidence type="ECO:0000256" key="2">
    <source>
        <dbReference type="ARBA" id="ARBA00005927"/>
    </source>
</evidence>
<feature type="compositionally biased region" description="Gly residues" evidence="8">
    <location>
        <begin position="1963"/>
        <end position="1979"/>
    </location>
</feature>
<feature type="compositionally biased region" description="Low complexity" evidence="8">
    <location>
        <begin position="1138"/>
        <end position="1152"/>
    </location>
</feature>